<dbReference type="InterPro" id="IPR041881">
    <property type="entry name" value="PqqD_sf"/>
</dbReference>
<dbReference type="EMBL" id="BAAAQQ010000012">
    <property type="protein sequence ID" value="GAA2126926.1"/>
    <property type="molecule type" value="Genomic_DNA"/>
</dbReference>
<accession>A0ABP5K4Q7</accession>
<keyword evidence="2" id="KW-1185">Reference proteome</keyword>
<dbReference type="Gene3D" id="1.10.10.1150">
    <property type="entry name" value="Coenzyme PQQ synthesis protein D (PqqD)"/>
    <property type="match status" value="1"/>
</dbReference>
<dbReference type="Pfam" id="PF05402">
    <property type="entry name" value="PqqD"/>
    <property type="match status" value="1"/>
</dbReference>
<dbReference type="InterPro" id="IPR008792">
    <property type="entry name" value="PQQD"/>
</dbReference>
<reference evidence="2" key="1">
    <citation type="journal article" date="2019" name="Int. J. Syst. Evol. Microbiol.">
        <title>The Global Catalogue of Microorganisms (GCM) 10K type strain sequencing project: providing services to taxonomists for standard genome sequencing and annotation.</title>
        <authorList>
            <consortium name="The Broad Institute Genomics Platform"/>
            <consortium name="The Broad Institute Genome Sequencing Center for Infectious Disease"/>
            <person name="Wu L."/>
            <person name="Ma J."/>
        </authorList>
    </citation>
    <scope>NUCLEOTIDE SEQUENCE [LARGE SCALE GENOMIC DNA]</scope>
    <source>
        <strain evidence="2">JCM 16021</strain>
    </source>
</reference>
<evidence type="ECO:0000313" key="1">
    <source>
        <dbReference type="EMBL" id="GAA2126926.1"/>
    </source>
</evidence>
<dbReference type="Proteomes" id="UP001500575">
    <property type="component" value="Unassembled WGS sequence"/>
</dbReference>
<comment type="caution">
    <text evidence="1">The sequence shown here is derived from an EMBL/GenBank/DDBJ whole genome shotgun (WGS) entry which is preliminary data.</text>
</comment>
<organism evidence="1 2">
    <name type="scientific">Nocardioides bigeumensis</name>
    <dbReference type="NCBI Taxonomy" id="433657"/>
    <lineage>
        <taxon>Bacteria</taxon>
        <taxon>Bacillati</taxon>
        <taxon>Actinomycetota</taxon>
        <taxon>Actinomycetes</taxon>
        <taxon>Propionibacteriales</taxon>
        <taxon>Nocardioidaceae</taxon>
        <taxon>Nocardioides</taxon>
    </lineage>
</organism>
<evidence type="ECO:0000313" key="2">
    <source>
        <dbReference type="Proteomes" id="UP001500575"/>
    </source>
</evidence>
<name>A0ABP5K4Q7_9ACTN</name>
<gene>
    <name evidence="1" type="ORF">GCM10009843_25790</name>
</gene>
<sequence>MSGDLMTADTTTWRRQAHLAVVSSGERVAIVRLTSPGEPPRILDGTAAAIWSETDGGRSAEAIVAALVERFDGAPDVIADEVSRFLHRLEDEGVLTREP</sequence>
<protein>
    <recommendedName>
        <fullName evidence="3">PqqD family protein</fullName>
    </recommendedName>
</protein>
<proteinExistence type="predicted"/>
<evidence type="ECO:0008006" key="3">
    <source>
        <dbReference type="Google" id="ProtNLM"/>
    </source>
</evidence>